<sequence length="198" mass="20412">MCLDLLRLPSCALNPHMPYSAAVDLVAGLGASLVVSEHLGSILVEGPEMAPVAPGIGLGTSIEEDPSEPTSDSEMTPEPERVAPAAIGDMGTFVADSLPVAASPTPIIPVESISSFPALPSLLRADYGAETGDFPGRCPILYSSPGTSTGNSEGLYARGGARRFIAQFLGTTRDSVDRARVKLESRPGCSGSQCPQAE</sequence>
<dbReference type="EMBL" id="CM044708">
    <property type="protein sequence ID" value="KAI5649815.1"/>
    <property type="molecule type" value="Genomic_DNA"/>
</dbReference>
<comment type="caution">
    <text evidence="1">The sequence shown here is derived from an EMBL/GenBank/DDBJ whole genome shotgun (WGS) entry which is preliminary data.</text>
</comment>
<dbReference type="Proteomes" id="UP001060085">
    <property type="component" value="Linkage Group LG08"/>
</dbReference>
<evidence type="ECO:0000313" key="1">
    <source>
        <dbReference type="EMBL" id="KAI5649815.1"/>
    </source>
</evidence>
<proteinExistence type="predicted"/>
<keyword evidence="2" id="KW-1185">Reference proteome</keyword>
<gene>
    <name evidence="1" type="ORF">M9H77_35820</name>
</gene>
<reference evidence="2" key="1">
    <citation type="journal article" date="2023" name="Nat. Plants">
        <title>Single-cell RNA sequencing provides a high-resolution roadmap for understanding the multicellular compartmentation of specialized metabolism.</title>
        <authorList>
            <person name="Sun S."/>
            <person name="Shen X."/>
            <person name="Li Y."/>
            <person name="Li Y."/>
            <person name="Wang S."/>
            <person name="Li R."/>
            <person name="Zhang H."/>
            <person name="Shen G."/>
            <person name="Guo B."/>
            <person name="Wei J."/>
            <person name="Xu J."/>
            <person name="St-Pierre B."/>
            <person name="Chen S."/>
            <person name="Sun C."/>
        </authorList>
    </citation>
    <scope>NUCLEOTIDE SEQUENCE [LARGE SCALE GENOMIC DNA]</scope>
</reference>
<accession>A0ACB9ZQV6</accession>
<protein>
    <submittedName>
        <fullName evidence="1">Uncharacterized protein</fullName>
    </submittedName>
</protein>
<organism evidence="1 2">
    <name type="scientific">Catharanthus roseus</name>
    <name type="common">Madagascar periwinkle</name>
    <name type="synonym">Vinca rosea</name>
    <dbReference type="NCBI Taxonomy" id="4058"/>
    <lineage>
        <taxon>Eukaryota</taxon>
        <taxon>Viridiplantae</taxon>
        <taxon>Streptophyta</taxon>
        <taxon>Embryophyta</taxon>
        <taxon>Tracheophyta</taxon>
        <taxon>Spermatophyta</taxon>
        <taxon>Magnoliopsida</taxon>
        <taxon>eudicotyledons</taxon>
        <taxon>Gunneridae</taxon>
        <taxon>Pentapetalae</taxon>
        <taxon>asterids</taxon>
        <taxon>lamiids</taxon>
        <taxon>Gentianales</taxon>
        <taxon>Apocynaceae</taxon>
        <taxon>Rauvolfioideae</taxon>
        <taxon>Vinceae</taxon>
        <taxon>Catharanthinae</taxon>
        <taxon>Catharanthus</taxon>
    </lineage>
</organism>
<evidence type="ECO:0000313" key="2">
    <source>
        <dbReference type="Proteomes" id="UP001060085"/>
    </source>
</evidence>
<name>A0ACB9ZQV6_CATRO</name>